<sequence>MLSKDHHNAQCFIKEVNYINSLRKLREEMILDVVRHRELQFGRVIIKEKRQINVAHVTQYVDVLVDEGNTGCYSHICKQIHSYFNEIIEANTKTKEKCIICKNTGVMLSPTNNILIQKRQFQNVNACNCKWTIRKLSYY</sequence>
<evidence type="ECO:0000313" key="1">
    <source>
        <dbReference type="EMBL" id="KAK8887348.1"/>
    </source>
</evidence>
<protein>
    <submittedName>
        <fullName evidence="1">Uncharacterized protein</fullName>
    </submittedName>
</protein>
<evidence type="ECO:0000313" key="2">
    <source>
        <dbReference type="Proteomes" id="UP001470230"/>
    </source>
</evidence>
<keyword evidence="2" id="KW-1185">Reference proteome</keyword>
<comment type="caution">
    <text evidence="1">The sequence shown here is derived from an EMBL/GenBank/DDBJ whole genome shotgun (WGS) entry which is preliminary data.</text>
</comment>
<accession>A0ABR2K890</accession>
<gene>
    <name evidence="1" type="ORF">M9Y10_038387</name>
</gene>
<organism evidence="1 2">
    <name type="scientific">Tritrichomonas musculus</name>
    <dbReference type="NCBI Taxonomy" id="1915356"/>
    <lineage>
        <taxon>Eukaryota</taxon>
        <taxon>Metamonada</taxon>
        <taxon>Parabasalia</taxon>
        <taxon>Tritrichomonadida</taxon>
        <taxon>Tritrichomonadidae</taxon>
        <taxon>Tritrichomonas</taxon>
    </lineage>
</organism>
<name>A0ABR2K890_9EUKA</name>
<dbReference type="EMBL" id="JAPFFF010000006">
    <property type="protein sequence ID" value="KAK8887348.1"/>
    <property type="molecule type" value="Genomic_DNA"/>
</dbReference>
<proteinExistence type="predicted"/>
<dbReference type="Proteomes" id="UP001470230">
    <property type="component" value="Unassembled WGS sequence"/>
</dbReference>
<reference evidence="1 2" key="1">
    <citation type="submission" date="2024-04" db="EMBL/GenBank/DDBJ databases">
        <title>Tritrichomonas musculus Genome.</title>
        <authorList>
            <person name="Alves-Ferreira E."/>
            <person name="Grigg M."/>
            <person name="Lorenzi H."/>
            <person name="Galac M."/>
        </authorList>
    </citation>
    <scope>NUCLEOTIDE SEQUENCE [LARGE SCALE GENOMIC DNA]</scope>
    <source>
        <strain evidence="1 2">EAF2021</strain>
    </source>
</reference>